<name>A0ABW2Q0A4_9BACL</name>
<dbReference type="SUPFAM" id="SSF51735">
    <property type="entry name" value="NAD(P)-binding Rossmann-fold domains"/>
    <property type="match status" value="1"/>
</dbReference>
<dbReference type="RefSeq" id="WP_380965494.1">
    <property type="nucleotide sequence ID" value="NZ_JBHTCO010000007.1"/>
</dbReference>
<dbReference type="InterPro" id="IPR008927">
    <property type="entry name" value="6-PGluconate_DH-like_C_sf"/>
</dbReference>
<evidence type="ECO:0000313" key="7">
    <source>
        <dbReference type="Proteomes" id="UP001596505"/>
    </source>
</evidence>
<dbReference type="PANTHER" id="PTHR48075">
    <property type="entry name" value="3-HYDROXYACYL-COA DEHYDROGENASE FAMILY PROTEIN"/>
    <property type="match status" value="1"/>
</dbReference>
<dbReference type="PIRSF" id="PIRSF000105">
    <property type="entry name" value="HCDH"/>
    <property type="match status" value="1"/>
</dbReference>
<dbReference type="EMBL" id="JBHTCO010000007">
    <property type="protein sequence ID" value="MFC7393053.1"/>
    <property type="molecule type" value="Genomic_DNA"/>
</dbReference>
<dbReference type="Pfam" id="PF02737">
    <property type="entry name" value="3HCDH_N"/>
    <property type="match status" value="1"/>
</dbReference>
<accession>A0ABW2Q0A4</accession>
<evidence type="ECO:0000256" key="1">
    <source>
        <dbReference type="ARBA" id="ARBA00005086"/>
    </source>
</evidence>
<dbReference type="InterPro" id="IPR022694">
    <property type="entry name" value="3-OHacyl-CoA_DH"/>
</dbReference>
<keyword evidence="7" id="KW-1185">Reference proteome</keyword>
<sequence length="313" mass="34681">MLSEIKNVSIVGAGTMGSGIAQLFLQRNVSVNLIDPSQAALETAKTKINDQLELLSRFDLFSQDNINQVMTNLKTSNNIALVSDADLVIEAVPEKLSLKHEVFRKIESHCKNDTLIATNTSGISINNIVSVLHHPERAMGTHFFMPAAIVPLVEVVKGDKTSLDAINSMMNVLIKIGKKPVLINRDIPGFVANRIQHALAREAISLLESGVASAEDIDTVVRYSIGMRLLFTGPLEQRDLNGLDIHYDIARYLYEDLESRNTPSPLLEDKVANGELGLKVGKGFYDWNEKPEKISMKKNAQLLELAKWMKNHL</sequence>
<comment type="caution">
    <text evidence="6">The sequence shown here is derived from an EMBL/GenBank/DDBJ whole genome shotgun (WGS) entry which is preliminary data.</text>
</comment>
<organism evidence="6 7">
    <name type="scientific">Scopulibacillus cellulosilyticus</name>
    <dbReference type="NCBI Taxonomy" id="2665665"/>
    <lineage>
        <taxon>Bacteria</taxon>
        <taxon>Bacillati</taxon>
        <taxon>Bacillota</taxon>
        <taxon>Bacilli</taxon>
        <taxon>Bacillales</taxon>
        <taxon>Sporolactobacillaceae</taxon>
        <taxon>Scopulibacillus</taxon>
    </lineage>
</organism>
<dbReference type="InterPro" id="IPR006108">
    <property type="entry name" value="3HC_DH_C"/>
</dbReference>
<dbReference type="InterPro" id="IPR013328">
    <property type="entry name" value="6PGD_dom2"/>
</dbReference>
<comment type="similarity">
    <text evidence="2">Belongs to the 3-hydroxyacyl-CoA dehydrogenase family.</text>
</comment>
<proteinExistence type="inferred from homology"/>
<dbReference type="InterPro" id="IPR036291">
    <property type="entry name" value="NAD(P)-bd_dom_sf"/>
</dbReference>
<feature type="domain" description="3-hydroxyacyl-CoA dehydrogenase NAD binding" evidence="5">
    <location>
        <begin position="7"/>
        <end position="185"/>
    </location>
</feature>
<dbReference type="Proteomes" id="UP001596505">
    <property type="component" value="Unassembled WGS sequence"/>
</dbReference>
<comment type="pathway">
    <text evidence="1">Lipid metabolism; butanoate metabolism.</text>
</comment>
<feature type="domain" description="3-hydroxyacyl-CoA dehydrogenase C-terminal" evidence="4">
    <location>
        <begin position="189"/>
        <end position="287"/>
    </location>
</feature>
<evidence type="ECO:0000259" key="5">
    <source>
        <dbReference type="Pfam" id="PF02737"/>
    </source>
</evidence>
<dbReference type="SUPFAM" id="SSF48179">
    <property type="entry name" value="6-phosphogluconate dehydrogenase C-terminal domain-like"/>
    <property type="match status" value="1"/>
</dbReference>
<dbReference type="Gene3D" id="3.40.50.720">
    <property type="entry name" value="NAD(P)-binding Rossmann-like Domain"/>
    <property type="match status" value="1"/>
</dbReference>
<evidence type="ECO:0000259" key="4">
    <source>
        <dbReference type="Pfam" id="PF00725"/>
    </source>
</evidence>
<dbReference type="Pfam" id="PF00725">
    <property type="entry name" value="3HCDH"/>
    <property type="match status" value="1"/>
</dbReference>
<dbReference type="PANTHER" id="PTHR48075:SF5">
    <property type="entry name" value="3-HYDROXYBUTYRYL-COA DEHYDROGENASE"/>
    <property type="match status" value="1"/>
</dbReference>
<gene>
    <name evidence="6" type="ORF">ACFQRG_08660</name>
</gene>
<dbReference type="Gene3D" id="1.10.1040.10">
    <property type="entry name" value="N-(1-d-carboxylethyl)-l-norvaline Dehydrogenase, domain 2"/>
    <property type="match status" value="1"/>
</dbReference>
<evidence type="ECO:0000256" key="2">
    <source>
        <dbReference type="ARBA" id="ARBA00009463"/>
    </source>
</evidence>
<dbReference type="InterPro" id="IPR006176">
    <property type="entry name" value="3-OHacyl-CoA_DH_NAD-bd"/>
</dbReference>
<evidence type="ECO:0000256" key="3">
    <source>
        <dbReference type="ARBA" id="ARBA00023002"/>
    </source>
</evidence>
<reference evidence="7" key="1">
    <citation type="journal article" date="2019" name="Int. J. Syst. Evol. Microbiol.">
        <title>The Global Catalogue of Microorganisms (GCM) 10K type strain sequencing project: providing services to taxonomists for standard genome sequencing and annotation.</title>
        <authorList>
            <consortium name="The Broad Institute Genomics Platform"/>
            <consortium name="The Broad Institute Genome Sequencing Center for Infectious Disease"/>
            <person name="Wu L."/>
            <person name="Ma J."/>
        </authorList>
    </citation>
    <scope>NUCLEOTIDE SEQUENCE [LARGE SCALE GENOMIC DNA]</scope>
    <source>
        <strain evidence="7">CGMCC 1.16305</strain>
    </source>
</reference>
<evidence type="ECO:0000313" key="6">
    <source>
        <dbReference type="EMBL" id="MFC7393053.1"/>
    </source>
</evidence>
<keyword evidence="3" id="KW-0560">Oxidoreductase</keyword>
<protein>
    <submittedName>
        <fullName evidence="6">3-hydroxyacyl-CoA dehydrogenase NAD-binding domain-containing protein</fullName>
    </submittedName>
</protein>